<dbReference type="InterPro" id="IPR019808">
    <property type="entry name" value="Histidine_triad_CS"/>
</dbReference>
<protein>
    <submittedName>
        <fullName evidence="3">Cbr1</fullName>
    </submittedName>
</protein>
<dbReference type="Gene3D" id="3.30.428.10">
    <property type="entry name" value="HIT-like"/>
    <property type="match status" value="1"/>
</dbReference>
<dbReference type="InterPro" id="IPR036265">
    <property type="entry name" value="HIT-like_sf"/>
</dbReference>
<dbReference type="InterPro" id="IPR051884">
    <property type="entry name" value="Bis(5'-adenosyl)-TPase_reg"/>
</dbReference>
<evidence type="ECO:0000313" key="3">
    <source>
        <dbReference type="EMBL" id="KAL0480055.1"/>
    </source>
</evidence>
<dbReference type="PROSITE" id="PS00892">
    <property type="entry name" value="HIT_1"/>
    <property type="match status" value="1"/>
</dbReference>
<feature type="short sequence motif" description="Histidine triad motif" evidence="1">
    <location>
        <begin position="152"/>
        <end position="156"/>
    </location>
</feature>
<reference evidence="3 4" key="1">
    <citation type="submission" date="2024-03" db="EMBL/GenBank/DDBJ databases">
        <title>The Acrasis kona genome and developmental transcriptomes reveal deep origins of eukaryotic multicellular pathways.</title>
        <authorList>
            <person name="Sheikh S."/>
            <person name="Fu C.-J."/>
            <person name="Brown M.W."/>
            <person name="Baldauf S.L."/>
        </authorList>
    </citation>
    <scope>NUCLEOTIDE SEQUENCE [LARGE SCALE GENOMIC DNA]</scope>
    <source>
        <strain evidence="3 4">ATCC MYA-3509</strain>
    </source>
</reference>
<dbReference type="SUPFAM" id="SSF54197">
    <property type="entry name" value="HIT-like"/>
    <property type="match status" value="1"/>
</dbReference>
<dbReference type="PANTHER" id="PTHR46243">
    <property type="entry name" value="BIS(5'-ADENOSYL)-TRIPHOSPHATASE"/>
    <property type="match status" value="1"/>
</dbReference>
<comment type="caution">
    <text evidence="3">The sequence shown here is derived from an EMBL/GenBank/DDBJ whole genome shotgun (WGS) entry which is preliminary data.</text>
</comment>
<evidence type="ECO:0000313" key="4">
    <source>
        <dbReference type="Proteomes" id="UP001431209"/>
    </source>
</evidence>
<name>A0AAW2YSE0_9EUKA</name>
<proteinExistence type="predicted"/>
<dbReference type="Proteomes" id="UP001431209">
    <property type="component" value="Unassembled WGS sequence"/>
</dbReference>
<dbReference type="InterPro" id="IPR011146">
    <property type="entry name" value="HIT-like"/>
</dbReference>
<feature type="domain" description="HIT" evidence="2">
    <location>
        <begin position="59"/>
        <end position="167"/>
    </location>
</feature>
<dbReference type="PANTHER" id="PTHR46243:SF1">
    <property type="entry name" value="BIS(5'-ADENOSYL)-TRIPHOSPHATASE"/>
    <property type="match status" value="1"/>
</dbReference>
<organism evidence="3 4">
    <name type="scientific">Acrasis kona</name>
    <dbReference type="NCBI Taxonomy" id="1008807"/>
    <lineage>
        <taxon>Eukaryota</taxon>
        <taxon>Discoba</taxon>
        <taxon>Heterolobosea</taxon>
        <taxon>Tetramitia</taxon>
        <taxon>Eutetramitia</taxon>
        <taxon>Acrasidae</taxon>
        <taxon>Acrasis</taxon>
    </lineage>
</organism>
<dbReference type="GO" id="GO:0003824">
    <property type="term" value="F:catalytic activity"/>
    <property type="evidence" value="ECO:0007669"/>
    <property type="project" value="InterPro"/>
</dbReference>
<dbReference type="PROSITE" id="PS51084">
    <property type="entry name" value="HIT_2"/>
    <property type="match status" value="1"/>
</dbReference>
<dbReference type="Pfam" id="PF01230">
    <property type="entry name" value="HIT"/>
    <property type="match status" value="1"/>
</dbReference>
<sequence>MSYKATSCGSYKALSRLIKVDLHIPTRRFGLKQILRNDDSEILRQPKHYEKLNKKQLSSICVFCNDEAINEGLIVESEHFRCLYNIRPVFPGHVLIMPKRHLSCIEYIESSEAQEYLAFTQNIIKALKRVYSTDSINVLVQEGPHSGQSIQHLHTHFLPRTSDDIPKTKDGTGVEEDQEWMDFFRKQEHTGLMLDATERQLEAKRIREVYFDLINKKH</sequence>
<evidence type="ECO:0000259" key="2">
    <source>
        <dbReference type="PROSITE" id="PS51084"/>
    </source>
</evidence>
<dbReference type="AlphaFoldDB" id="A0AAW2YSE0"/>
<accession>A0AAW2YSE0</accession>
<evidence type="ECO:0000256" key="1">
    <source>
        <dbReference type="PROSITE-ProRule" id="PRU00464"/>
    </source>
</evidence>
<dbReference type="EMBL" id="JAOPGA020000623">
    <property type="protein sequence ID" value="KAL0480055.1"/>
    <property type="molecule type" value="Genomic_DNA"/>
</dbReference>
<keyword evidence="4" id="KW-1185">Reference proteome</keyword>
<gene>
    <name evidence="3" type="ORF">AKO1_010938</name>
</gene>